<dbReference type="Pfam" id="PF25967">
    <property type="entry name" value="RND-MFP_C"/>
    <property type="match status" value="1"/>
</dbReference>
<accession>A0A8I2B383</accession>
<dbReference type="EMBL" id="JAFNAA010000001">
    <property type="protein sequence ID" value="MBO1106690.1"/>
    <property type="molecule type" value="Genomic_DNA"/>
</dbReference>
<dbReference type="Gene3D" id="2.40.50.100">
    <property type="match status" value="1"/>
</dbReference>
<protein>
    <submittedName>
        <fullName evidence="3">Efflux RND transporter periplasmic adaptor subunit</fullName>
    </submittedName>
</protein>
<feature type="domain" description="Multidrug resistance protein MdtA-like C-terminal permuted SH3" evidence="2">
    <location>
        <begin position="279"/>
        <end position="343"/>
    </location>
</feature>
<dbReference type="NCBIfam" id="TIGR01730">
    <property type="entry name" value="RND_mfp"/>
    <property type="match status" value="1"/>
</dbReference>
<comment type="similarity">
    <text evidence="1">Belongs to the membrane fusion protein (MFP) (TC 8.A.1) family.</text>
</comment>
<comment type="caution">
    <text evidence="3">The sequence shown here is derived from an EMBL/GenBank/DDBJ whole genome shotgun (WGS) entry which is preliminary data.</text>
</comment>
<evidence type="ECO:0000259" key="2">
    <source>
        <dbReference type="Pfam" id="PF25967"/>
    </source>
</evidence>
<dbReference type="Gene3D" id="1.10.287.470">
    <property type="entry name" value="Helix hairpin bin"/>
    <property type="match status" value="1"/>
</dbReference>
<gene>
    <name evidence="3" type="ORF">J2R62_00385</name>
</gene>
<dbReference type="Proteomes" id="UP000664658">
    <property type="component" value="Unassembled WGS sequence"/>
</dbReference>
<sequence>MNMKRIMMVCLVMALSGCDRGAQTEQDTLRPVNVYDVSNSLKKGVRTFPARVIAGDKTDLSFKVPGTLNRVEVLEGERVTPGQRIASLNNYDVLHRLSDRQASYNLAQKQFNRFSQLRARDVVSKADFDVQRAARDSALAALNLVKQELQDMQLRAPFAGIISNVSVSNYQVISPGQTIVTLNSLDTLDVVFNVPESLFKLINEQNKAYQPTVTINNLPGKEFIAQYKEHRANASANSLTYQVTLTMPRPKDFPLLSGMSGVVRINLDNIPSAANRVSVVVPVDAVFSPDGNICGKTCVWVVQEKEGKYFVEARNVTLGGYTSEGVQVLSGLSDGERIVATGANELKENQQVRIWVRERGL</sequence>
<dbReference type="AlphaFoldDB" id="A0A8I2B383"/>
<dbReference type="GO" id="GO:1990281">
    <property type="term" value="C:efflux pump complex"/>
    <property type="evidence" value="ECO:0007669"/>
    <property type="project" value="TreeGrafter"/>
</dbReference>
<dbReference type="InterPro" id="IPR058627">
    <property type="entry name" value="MdtA-like_C"/>
</dbReference>
<dbReference type="Gene3D" id="2.40.420.20">
    <property type="match status" value="1"/>
</dbReference>
<dbReference type="InterPro" id="IPR006143">
    <property type="entry name" value="RND_pump_MFP"/>
</dbReference>
<dbReference type="PANTHER" id="PTHR30469">
    <property type="entry name" value="MULTIDRUG RESISTANCE PROTEIN MDTA"/>
    <property type="match status" value="1"/>
</dbReference>
<dbReference type="Gene3D" id="2.40.30.170">
    <property type="match status" value="1"/>
</dbReference>
<dbReference type="PROSITE" id="PS51257">
    <property type="entry name" value="PROKAR_LIPOPROTEIN"/>
    <property type="match status" value="1"/>
</dbReference>
<dbReference type="SUPFAM" id="SSF111369">
    <property type="entry name" value="HlyD-like secretion proteins"/>
    <property type="match status" value="1"/>
</dbReference>
<name>A0A8I2B383_PLESH</name>
<evidence type="ECO:0000313" key="3">
    <source>
        <dbReference type="EMBL" id="MBO1106690.1"/>
    </source>
</evidence>
<organism evidence="3 4">
    <name type="scientific">Plesiomonas shigelloides</name>
    <name type="common">Aeromonas shigelloides</name>
    <dbReference type="NCBI Taxonomy" id="703"/>
    <lineage>
        <taxon>Bacteria</taxon>
        <taxon>Pseudomonadati</taxon>
        <taxon>Pseudomonadota</taxon>
        <taxon>Gammaproteobacteria</taxon>
        <taxon>Enterobacterales</taxon>
        <taxon>Enterobacteriaceae</taxon>
        <taxon>Plesiomonas</taxon>
    </lineage>
</organism>
<dbReference type="GO" id="GO:0015562">
    <property type="term" value="F:efflux transmembrane transporter activity"/>
    <property type="evidence" value="ECO:0007669"/>
    <property type="project" value="TreeGrafter"/>
</dbReference>
<dbReference type="PANTHER" id="PTHR30469:SF20">
    <property type="entry name" value="EFFLUX RND TRANSPORTER PERIPLASMIC ADAPTOR SUBUNIT"/>
    <property type="match status" value="1"/>
</dbReference>
<evidence type="ECO:0000313" key="4">
    <source>
        <dbReference type="Proteomes" id="UP000664658"/>
    </source>
</evidence>
<proteinExistence type="inferred from homology"/>
<evidence type="ECO:0000256" key="1">
    <source>
        <dbReference type="ARBA" id="ARBA00009477"/>
    </source>
</evidence>
<dbReference type="RefSeq" id="WP_207541389.1">
    <property type="nucleotide sequence ID" value="NZ_JAFNAA010000001.1"/>
</dbReference>
<reference evidence="3" key="1">
    <citation type="submission" date="2021-03" db="EMBL/GenBank/DDBJ databases">
        <title>Plesiomonas shigelloides zfcc0051, isolated from zebrafish feces.</title>
        <authorList>
            <person name="Vanderhoek Z."/>
            <person name="Gaulke C."/>
        </authorList>
    </citation>
    <scope>NUCLEOTIDE SEQUENCE</scope>
    <source>
        <strain evidence="3">Zfcc0051</strain>
    </source>
</reference>